<dbReference type="InterPro" id="IPR003594">
    <property type="entry name" value="HATPase_dom"/>
</dbReference>
<feature type="modified residue" description="4-aspartylphosphate" evidence="19">
    <location>
        <position position="1794"/>
    </location>
</feature>
<dbReference type="InterPro" id="IPR036890">
    <property type="entry name" value="HATPase_C_sf"/>
</dbReference>
<dbReference type="SUPFAM" id="SSF55781">
    <property type="entry name" value="GAF domain-like"/>
    <property type="match status" value="1"/>
</dbReference>
<keyword evidence="9" id="KW-0418">Kinase</keyword>
<evidence type="ECO:0000256" key="19">
    <source>
        <dbReference type="PROSITE-ProRule" id="PRU00169"/>
    </source>
</evidence>
<evidence type="ECO:0000256" key="17">
    <source>
        <dbReference type="ARBA" id="ARBA00070152"/>
    </source>
</evidence>
<evidence type="ECO:0000256" key="18">
    <source>
        <dbReference type="PROSITE-ProRule" id="PRU00110"/>
    </source>
</evidence>
<dbReference type="InterPro" id="IPR003661">
    <property type="entry name" value="HisK_dim/P_dom"/>
</dbReference>
<dbReference type="SUPFAM" id="SSF52540">
    <property type="entry name" value="P-loop containing nucleoside triphosphate hydrolases"/>
    <property type="match status" value="1"/>
</dbReference>
<dbReference type="NCBIfam" id="TIGR00229">
    <property type="entry name" value="sensory_box"/>
    <property type="match status" value="1"/>
</dbReference>
<dbReference type="GO" id="GO:0005524">
    <property type="term" value="F:ATP binding"/>
    <property type="evidence" value="ECO:0007669"/>
    <property type="project" value="UniProtKB-KW"/>
</dbReference>
<dbReference type="SMART" id="SM00388">
    <property type="entry name" value="HisKA"/>
    <property type="match status" value="1"/>
</dbReference>
<dbReference type="CDD" id="cd17546">
    <property type="entry name" value="REC_hyHK_CKI1_RcsC-like"/>
    <property type="match status" value="2"/>
</dbReference>
<keyword evidence="6" id="KW-0808">Transferase</keyword>
<dbReference type="PANTHER" id="PTHR45339">
    <property type="entry name" value="HYBRID SIGNAL TRANSDUCTION HISTIDINE KINASE J"/>
    <property type="match status" value="1"/>
</dbReference>
<evidence type="ECO:0000256" key="7">
    <source>
        <dbReference type="ARBA" id="ARBA00022692"/>
    </source>
</evidence>
<dbReference type="InterPro" id="IPR008207">
    <property type="entry name" value="Sig_transdc_His_kin_Hpt_dom"/>
</dbReference>
<evidence type="ECO:0000313" key="26">
    <source>
        <dbReference type="Proteomes" id="UP000515917"/>
    </source>
</evidence>
<dbReference type="InterPro" id="IPR011006">
    <property type="entry name" value="CheY-like_superfamily"/>
</dbReference>
<dbReference type="CDD" id="cd16922">
    <property type="entry name" value="HATPase_EvgS-ArcB-TorS-like"/>
    <property type="match status" value="1"/>
</dbReference>
<dbReference type="FunFam" id="3.30.565.10:FF:000010">
    <property type="entry name" value="Sensor histidine kinase RcsC"/>
    <property type="match status" value="1"/>
</dbReference>
<dbReference type="SUPFAM" id="SSF55785">
    <property type="entry name" value="PYP-like sensor domain (PAS domain)"/>
    <property type="match status" value="1"/>
</dbReference>
<dbReference type="GO" id="GO:0005886">
    <property type="term" value="C:plasma membrane"/>
    <property type="evidence" value="ECO:0007669"/>
    <property type="project" value="UniProtKB-SubCell"/>
</dbReference>
<evidence type="ECO:0000256" key="15">
    <source>
        <dbReference type="ARBA" id="ARBA00064003"/>
    </source>
</evidence>
<dbReference type="KEGG" id="ifl:C1H71_12615"/>
<feature type="domain" description="PAC" evidence="23">
    <location>
        <begin position="1438"/>
        <end position="1489"/>
    </location>
</feature>
<dbReference type="Gene3D" id="3.40.50.2300">
    <property type="match status" value="2"/>
</dbReference>
<dbReference type="Pfam" id="PF13191">
    <property type="entry name" value="AAA_16"/>
    <property type="match status" value="1"/>
</dbReference>
<dbReference type="PROSITE" id="PS50011">
    <property type="entry name" value="PROTEIN_KINASE_DOM"/>
    <property type="match status" value="1"/>
</dbReference>
<feature type="domain" description="Response regulatory" evidence="22">
    <location>
        <begin position="1740"/>
        <end position="1862"/>
    </location>
</feature>
<keyword evidence="26" id="KW-1185">Reference proteome</keyword>
<comment type="catalytic activity">
    <reaction evidence="1">
        <text>ATP + protein L-histidine = ADP + protein N-phospho-L-histidine.</text>
        <dbReference type="EC" id="2.7.13.3"/>
    </reaction>
</comment>
<dbReference type="InterPro" id="IPR035965">
    <property type="entry name" value="PAS-like_dom_sf"/>
</dbReference>
<keyword evidence="4" id="KW-1003">Cell membrane</keyword>
<evidence type="ECO:0000256" key="10">
    <source>
        <dbReference type="ARBA" id="ARBA00022840"/>
    </source>
</evidence>
<name>A0A7G3GAA5_9NEIS</name>
<evidence type="ECO:0000256" key="5">
    <source>
        <dbReference type="ARBA" id="ARBA00022553"/>
    </source>
</evidence>
<dbReference type="SMART" id="SM00065">
    <property type="entry name" value="GAF"/>
    <property type="match status" value="1"/>
</dbReference>
<evidence type="ECO:0000256" key="3">
    <source>
        <dbReference type="ARBA" id="ARBA00012438"/>
    </source>
</evidence>
<dbReference type="SUPFAM" id="SSF56112">
    <property type="entry name" value="Protein kinase-like (PK-like)"/>
    <property type="match status" value="1"/>
</dbReference>
<evidence type="ECO:0000256" key="8">
    <source>
        <dbReference type="ARBA" id="ARBA00022741"/>
    </source>
</evidence>
<dbReference type="InterPro" id="IPR036097">
    <property type="entry name" value="HisK_dim/P_sf"/>
</dbReference>
<dbReference type="InterPro" id="IPR005467">
    <property type="entry name" value="His_kinase_dom"/>
</dbReference>
<evidence type="ECO:0000256" key="13">
    <source>
        <dbReference type="ARBA" id="ARBA00023136"/>
    </source>
</evidence>
<dbReference type="InterPro" id="IPR000700">
    <property type="entry name" value="PAS-assoc_C"/>
</dbReference>
<dbReference type="PROSITE" id="PS50894">
    <property type="entry name" value="HPT"/>
    <property type="match status" value="1"/>
</dbReference>
<dbReference type="InterPro" id="IPR041664">
    <property type="entry name" value="AAA_16"/>
</dbReference>
<dbReference type="SUPFAM" id="SSF52172">
    <property type="entry name" value="CheY-like"/>
    <property type="match status" value="2"/>
</dbReference>
<evidence type="ECO:0000256" key="1">
    <source>
        <dbReference type="ARBA" id="ARBA00000085"/>
    </source>
</evidence>
<evidence type="ECO:0000256" key="2">
    <source>
        <dbReference type="ARBA" id="ARBA00004651"/>
    </source>
</evidence>
<dbReference type="Proteomes" id="UP000515917">
    <property type="component" value="Chromosome"/>
</dbReference>
<dbReference type="PROSITE" id="PS50109">
    <property type="entry name" value="HIS_KIN"/>
    <property type="match status" value="1"/>
</dbReference>
<dbReference type="Gene3D" id="1.20.120.160">
    <property type="entry name" value="HPT domain"/>
    <property type="match status" value="1"/>
</dbReference>
<organism evidence="25 26">
    <name type="scientific">Iodobacter fluviatilis</name>
    <dbReference type="NCBI Taxonomy" id="537"/>
    <lineage>
        <taxon>Bacteria</taxon>
        <taxon>Pseudomonadati</taxon>
        <taxon>Pseudomonadota</taxon>
        <taxon>Betaproteobacteria</taxon>
        <taxon>Neisseriales</taxon>
        <taxon>Chitinibacteraceae</taxon>
        <taxon>Iodobacter</taxon>
    </lineage>
</organism>
<feature type="modified residue" description="Phosphohistidine" evidence="18">
    <location>
        <position position="2115"/>
    </location>
</feature>
<feature type="domain" description="Protein kinase" evidence="20">
    <location>
        <begin position="1"/>
        <end position="162"/>
    </location>
</feature>
<dbReference type="RefSeq" id="WP_130106824.1">
    <property type="nucleotide sequence ID" value="NZ_CP025781.1"/>
</dbReference>
<dbReference type="Pfam" id="PF01627">
    <property type="entry name" value="Hpt"/>
    <property type="match status" value="1"/>
</dbReference>
<evidence type="ECO:0000256" key="4">
    <source>
        <dbReference type="ARBA" id="ARBA00022475"/>
    </source>
</evidence>
<evidence type="ECO:0000259" key="21">
    <source>
        <dbReference type="PROSITE" id="PS50109"/>
    </source>
</evidence>
<feature type="domain" description="Response regulatory" evidence="22">
    <location>
        <begin position="1886"/>
        <end position="2005"/>
    </location>
</feature>
<feature type="domain" description="Histidine kinase" evidence="21">
    <location>
        <begin position="1500"/>
        <end position="1721"/>
    </location>
</feature>
<evidence type="ECO:0000256" key="12">
    <source>
        <dbReference type="ARBA" id="ARBA00023012"/>
    </source>
</evidence>
<dbReference type="InterPro" id="IPR011009">
    <property type="entry name" value="Kinase-like_dom_sf"/>
</dbReference>
<keyword evidence="13" id="KW-0472">Membrane</keyword>
<keyword evidence="5 19" id="KW-0597">Phosphoprotein</keyword>
<evidence type="ECO:0000256" key="9">
    <source>
        <dbReference type="ARBA" id="ARBA00022777"/>
    </source>
</evidence>
<sequence length="2176" mass="244304">MKINDSSLDLLACLNKALQLAEQLALWHDKKGVHGTLRPEFLNFTDLGLIIKPPHADETALSLHCLRYTSPEQAGRLAQLDKRSDLYSLGIIFYEWLLGEVPFFADDLLDLAHQQMSSSPQAPILLNPLLPQQVSNLILKLLAKSPEARYATAKGLVADISLCIKQLETKGEIHLFALGEADIGSQFMIPDHLYGREQESRHLKEMVQRAANDETILCMLGGYSGVGKSALVHSLRGYIESHDAQLIVGKYDQYHRDMPYSAIIEALKQILRQVLSSKQDEITLWRDKLVAALGENAQIVIDVLPDLERIMGSQPLALPLNGDAAQRRFNDLFSQLFGLFASKEHPLVMFLDDLQWADFSSLALIQSFFRDSVGSHLLIIAAYRENEVNINHPLMNMLNELNKTKACIEKITLMPLRAEHLHEMIKDTCRNISQAAELSQLLMSKTEGNPFYSRQFLKNMQVKGQLYFNYADNAWHWKLDQARLQDAADNVVDLMTQHLNNFSQETQYVLQTAACIGKQFDLNLLAIVEKCSEADALLRLAPALHDGLLLAVSDVGLQKVFQFSHDRVQQAAYCTDKNRNLNSLHLEIGRRLLLKTSVEATETPLFEIVDQLNYGLEKVKLPQERIVYAQLNLKVGIKARSAMAYQAAIFYLETALSLLPDDAWQTNYQLTFDIHLNAAESCDLCNLDERFENLIEILLQHGSSVLDKAQARIRQSIFYSRKGRMIENIEVGREGLILFGLAIPAANDSATMDFLFQKEMVIFRNYFLSKKYSSLYDLPLALDAETDAILKLIASVSESAVFVNYHFFSLISVLGVNRSIAFGNALLSPLCYTLLGITLISNFKDYSDAREISDIGLKLSREKLFDLWGYNRAFTYYTWNINHWTLHAETTLPLLDENFNLALKAHDLVYGAYVLVAKPWNHFLLGRSMLDVIASHQQLAQYCLTHDVVFPVSLSLPFEAAARALHGETISLSDLNSEHFNVDEFCEVWGAVPIVMAGLNIAQLTLLVYSQEFAVALQLAEKIGTNYPSTYVLNLTWQFSYGLAVAALARQSIGSKRQTLLQTLGKIVHYFEQISRDGTPDNIEHKLAFLRAEQARLDNHFEDAELLYRHAIRLAQQRGFLLDEGYFHEILGLWLEERNYSFESIQQILSQAVNCYRQCHALALMGRVELHLKVLPMHELYGSQSDIDALHALDSLDTLAILRAVQAISSEVGLQPLLGRLLKIIIEAAGAERGAIVVREGDQLHIEAILNFDQVALPESLLRFVFNTGQITLLDELTQFSEFRGDTYFSQHRPASILCRALGRSSTVRRVLYLEHSTISNTFSMQRRQVLEWLSAQATISIENAQTYQSLESLVAKRTDELERNRNMLESILEYSPALVFLKDLSGRYLRHNLRLAELYNRSGQSLVGMNDEEISGAEVAKRFLVQDRLVIEENRPVRVEEEVQLSDGLHTFLTHKFPIRDSDGSVYALGGISIDITELKIAQQTAEAATQAKSAFLANMSHEIRTPMNAVIGMAHLALKTDLSDRQRDYLQKIHYAGQSLLGIINDILDFSKIEEGKLSIERIDFNLDQVLANIATLTSGKAEDKHLEYLFQVHPDVPRYLVGDPLRLGQVLINMVSNAIKFTQEGEVHVTCALMSSDLKTVTLRFSVRDTGVGMTVEQCEKLFLPFSQADSSTTRKFGGTGLGLSISKRLVELMGGSIGVESVPNRGSVFTFSCTFEREAVQAHPSTRLPSHLRGMRILVVDDNAVAREILKQSLQSLTFTVDTVPSGEDALVNLHRADAIEQAYSVVFTDWKMPEMNGLELARRINADKRLNKIPSVVLVTAYTREDIRVEAESTVVDGFLFKPINQSMVVDTLLTVFAPELLRDVASFTRTDVVPDLKGMRVLLVEDNLVNQQIALELMRSAGVSVDLANNGDEAVEKIFEYGPKHYQCVLMDLQMPQMDGHEATALIRSDNTFDCLPIIAMTAHAINEERARCLAEGMNEHITKPIDPALLFERLQYWYQHRLSADGNTRVYVGVANIALKGQDNEEEFDALIQSKPISKLFSSDLEKLQSLAGVAGLDIEDGLVRLGQNVEIYWLIIQQLASTENDNVERIRAALAKNDIETAYRTAHSLKGAVANLSVNDATQFATLAEALLKRGELGDELLLVLNQLDHAMQSFCAAVSKVENITLH</sequence>
<feature type="domain" description="HPt" evidence="24">
    <location>
        <begin position="2076"/>
        <end position="2166"/>
    </location>
</feature>
<dbReference type="CDD" id="cd00082">
    <property type="entry name" value="HisKA"/>
    <property type="match status" value="1"/>
</dbReference>
<keyword evidence="11" id="KW-1133">Transmembrane helix</keyword>
<dbReference type="Pfam" id="PF00512">
    <property type="entry name" value="HisKA"/>
    <property type="match status" value="1"/>
</dbReference>
<dbReference type="Pfam" id="PF02518">
    <property type="entry name" value="HATPase_c"/>
    <property type="match status" value="1"/>
</dbReference>
<dbReference type="EMBL" id="CP025781">
    <property type="protein sequence ID" value="QBC44287.1"/>
    <property type="molecule type" value="Genomic_DNA"/>
</dbReference>
<dbReference type="Gene3D" id="1.10.510.10">
    <property type="entry name" value="Transferase(Phosphotransferase) domain 1"/>
    <property type="match status" value="1"/>
</dbReference>
<dbReference type="Pfam" id="PF00072">
    <property type="entry name" value="Response_reg"/>
    <property type="match status" value="2"/>
</dbReference>
<keyword evidence="12" id="KW-0902">Two-component regulatory system</keyword>
<dbReference type="InterPro" id="IPR001789">
    <property type="entry name" value="Sig_transdc_resp-reg_receiver"/>
</dbReference>
<dbReference type="InterPro" id="IPR004358">
    <property type="entry name" value="Sig_transdc_His_kin-like_C"/>
</dbReference>
<dbReference type="Gene3D" id="3.30.450.20">
    <property type="entry name" value="PAS domain"/>
    <property type="match status" value="1"/>
</dbReference>
<comment type="subcellular location">
    <subcellularLocation>
        <location evidence="2">Cell membrane</location>
        <topology evidence="2">Multi-pass membrane protein</topology>
    </subcellularLocation>
</comment>
<dbReference type="InterPro" id="IPR003018">
    <property type="entry name" value="GAF"/>
</dbReference>
<comment type="subunit">
    <text evidence="15">At low DSF concentrations, interacts with RpfF.</text>
</comment>
<protein>
    <recommendedName>
        <fullName evidence="16">Sensory/regulatory protein RpfC</fullName>
        <ecNumber evidence="3">2.7.13.3</ecNumber>
    </recommendedName>
    <alternativeName>
        <fullName evidence="17">Virulence sensor protein BvgS</fullName>
    </alternativeName>
</protein>
<accession>A0A7G3GAA5</accession>
<dbReference type="PRINTS" id="PR00344">
    <property type="entry name" value="BCTRLSENSOR"/>
</dbReference>
<evidence type="ECO:0000256" key="11">
    <source>
        <dbReference type="ARBA" id="ARBA00022989"/>
    </source>
</evidence>
<dbReference type="InterPro" id="IPR029016">
    <property type="entry name" value="GAF-like_dom_sf"/>
</dbReference>
<dbReference type="FunFam" id="1.10.287.130:FF:000002">
    <property type="entry name" value="Two-component osmosensing histidine kinase"/>
    <property type="match status" value="1"/>
</dbReference>
<evidence type="ECO:0000259" key="22">
    <source>
        <dbReference type="PROSITE" id="PS50110"/>
    </source>
</evidence>
<evidence type="ECO:0000256" key="14">
    <source>
        <dbReference type="ARBA" id="ARBA00058004"/>
    </source>
</evidence>
<evidence type="ECO:0000259" key="23">
    <source>
        <dbReference type="PROSITE" id="PS50113"/>
    </source>
</evidence>
<dbReference type="SMART" id="SM00387">
    <property type="entry name" value="HATPase_c"/>
    <property type="match status" value="1"/>
</dbReference>
<keyword evidence="7" id="KW-0812">Transmembrane</keyword>
<dbReference type="SUPFAM" id="SSF55874">
    <property type="entry name" value="ATPase domain of HSP90 chaperone/DNA topoisomerase II/histidine kinase"/>
    <property type="match status" value="1"/>
</dbReference>
<comment type="function">
    <text evidence="14">Member of the two-component regulatory system BvgS/BvgA. Phosphorylates BvgA via a four-step phosphorelay in response to environmental signals.</text>
</comment>
<evidence type="ECO:0000259" key="24">
    <source>
        <dbReference type="PROSITE" id="PS50894"/>
    </source>
</evidence>
<keyword evidence="10" id="KW-0067">ATP-binding</keyword>
<dbReference type="InterPro" id="IPR000014">
    <property type="entry name" value="PAS"/>
</dbReference>
<dbReference type="PROSITE" id="PS50110">
    <property type="entry name" value="RESPONSE_REGULATORY"/>
    <property type="match status" value="2"/>
</dbReference>
<evidence type="ECO:0000256" key="16">
    <source>
        <dbReference type="ARBA" id="ARBA00068150"/>
    </source>
</evidence>
<dbReference type="EC" id="2.7.13.3" evidence="3"/>
<evidence type="ECO:0000256" key="6">
    <source>
        <dbReference type="ARBA" id="ARBA00022679"/>
    </source>
</evidence>
<dbReference type="Gene3D" id="3.30.450.40">
    <property type="match status" value="1"/>
</dbReference>
<reference evidence="25 26" key="1">
    <citation type="submission" date="2018-01" db="EMBL/GenBank/DDBJ databases">
        <title>Genome sequence of Iodobacter sp. strain PCH194 isolated from Indian Trans-Himalaya.</title>
        <authorList>
            <person name="Kumar V."/>
            <person name="Thakur V."/>
            <person name="Kumar S."/>
            <person name="Singh D."/>
        </authorList>
    </citation>
    <scope>NUCLEOTIDE SEQUENCE [LARGE SCALE GENOMIC DNA]</scope>
    <source>
        <strain evidence="25 26">PCH194</strain>
    </source>
</reference>
<gene>
    <name evidence="25" type="ORF">C1H71_12615</name>
</gene>
<dbReference type="PANTHER" id="PTHR45339:SF1">
    <property type="entry name" value="HYBRID SIGNAL TRANSDUCTION HISTIDINE KINASE J"/>
    <property type="match status" value="1"/>
</dbReference>
<dbReference type="SMART" id="SM00448">
    <property type="entry name" value="REC"/>
    <property type="match status" value="2"/>
</dbReference>
<dbReference type="Gene3D" id="3.40.50.300">
    <property type="entry name" value="P-loop containing nucleotide triphosphate hydrolases"/>
    <property type="match status" value="1"/>
</dbReference>
<keyword evidence="8" id="KW-0547">Nucleotide-binding</keyword>
<dbReference type="InterPro" id="IPR027417">
    <property type="entry name" value="P-loop_NTPase"/>
</dbReference>
<dbReference type="Pfam" id="PF08448">
    <property type="entry name" value="PAS_4"/>
    <property type="match status" value="1"/>
</dbReference>
<dbReference type="SUPFAM" id="SSF47226">
    <property type="entry name" value="Histidine-containing phosphotransfer domain, HPT domain"/>
    <property type="match status" value="1"/>
</dbReference>
<dbReference type="InterPro" id="IPR013656">
    <property type="entry name" value="PAS_4"/>
</dbReference>
<dbReference type="InterPro" id="IPR000719">
    <property type="entry name" value="Prot_kinase_dom"/>
</dbReference>
<proteinExistence type="predicted"/>
<dbReference type="Gene3D" id="1.10.287.130">
    <property type="match status" value="1"/>
</dbReference>
<feature type="modified residue" description="4-aspartylphosphate" evidence="19">
    <location>
        <position position="1938"/>
    </location>
</feature>
<dbReference type="SUPFAM" id="SSF47384">
    <property type="entry name" value="Homodimeric domain of signal transducing histidine kinase"/>
    <property type="match status" value="1"/>
</dbReference>
<dbReference type="GO" id="GO:0000155">
    <property type="term" value="F:phosphorelay sensor kinase activity"/>
    <property type="evidence" value="ECO:0007669"/>
    <property type="project" value="InterPro"/>
</dbReference>
<dbReference type="Gene3D" id="3.30.565.10">
    <property type="entry name" value="Histidine kinase-like ATPase, C-terminal domain"/>
    <property type="match status" value="1"/>
</dbReference>
<evidence type="ECO:0000259" key="20">
    <source>
        <dbReference type="PROSITE" id="PS50011"/>
    </source>
</evidence>
<evidence type="ECO:0000313" key="25">
    <source>
        <dbReference type="EMBL" id="QBC44287.1"/>
    </source>
</evidence>
<dbReference type="InterPro" id="IPR036641">
    <property type="entry name" value="HPT_dom_sf"/>
</dbReference>
<dbReference type="PROSITE" id="PS50113">
    <property type="entry name" value="PAC"/>
    <property type="match status" value="1"/>
</dbReference>